<evidence type="ECO:0000259" key="18">
    <source>
        <dbReference type="PROSITE" id="PS51910"/>
    </source>
</evidence>
<evidence type="ECO:0000256" key="9">
    <source>
        <dbReference type="ARBA" id="ARBA00023026"/>
    </source>
</evidence>
<evidence type="ECO:0000256" key="2">
    <source>
        <dbReference type="ARBA" id="ARBA00004613"/>
    </source>
</evidence>
<dbReference type="GO" id="GO:0008843">
    <property type="term" value="F:endochitinase activity"/>
    <property type="evidence" value="ECO:0007669"/>
    <property type="project" value="UniProtKB-EC"/>
</dbReference>
<dbReference type="VEuPathDB" id="FungiDB:CCM_03587"/>
<dbReference type="InterPro" id="IPR050542">
    <property type="entry name" value="Glycosyl_Hydrlase18_Chitinase"/>
</dbReference>
<organism evidence="19 20">
    <name type="scientific">Cordyceps militaris</name>
    <name type="common">Caterpillar fungus</name>
    <name type="synonym">Clavaria militaris</name>
    <dbReference type="NCBI Taxonomy" id="73501"/>
    <lineage>
        <taxon>Eukaryota</taxon>
        <taxon>Fungi</taxon>
        <taxon>Dikarya</taxon>
        <taxon>Ascomycota</taxon>
        <taxon>Pezizomycotina</taxon>
        <taxon>Sordariomycetes</taxon>
        <taxon>Hypocreomycetidae</taxon>
        <taxon>Hypocreales</taxon>
        <taxon>Cordycipitaceae</taxon>
        <taxon>Cordyceps</taxon>
    </lineage>
</organism>
<sequence length="476" mass="49259">MTSYFQLSQNEMRSLSLLARLGLTSLVAASPLAVHQAPGAQNVVYWGQNGGGTIENNDLSAYCQSNSGIDVLVLAFLYQFGHDNTIPSGTVGQSCSISNAGAGQNCEALVAAIGKCQAAGVKIVLSLGGATSSYSLQSQAQAEQIGQYLWDSYGNSGNTKVQRPFGKNAVDGFDFDIELNGGSSQYYQYMIAKLRQNFAKDSSKKYVITGAPQCPIPEPNMGEIIAKSQFDYLFVQFYNNNNYSVPCALPINGNAPFNYKNWTSFIASTPSKDAKIFIGVPASTLAANGSPSGATYYATPNQLAAIVNDYKSDAHFGGIMMWSAGFSDSNVINGCTYAQEAKHILVNGGPCGSDGPAPPSSTTSAPPGGSPTSSSPPPSSTTSAPPGDCPTSSSPPPSNTTSAPPGDCPTSSSPPPSSTTSAPPGDCPTSSSPPGSSPTGTVPQWGQCGGQGYNGPTGCQAPFTCKKSSEWWSSCQ</sequence>
<dbReference type="GO" id="GO:0030248">
    <property type="term" value="F:cellulose binding"/>
    <property type="evidence" value="ECO:0007669"/>
    <property type="project" value="InterPro"/>
</dbReference>
<comment type="similarity">
    <text evidence="13">Belongs to the glycosyl hydrolase 18 family. Chitinase class III subfamily.</text>
</comment>
<dbReference type="InterPro" id="IPR001223">
    <property type="entry name" value="Glyco_hydro18_cat"/>
</dbReference>
<comment type="catalytic activity">
    <reaction evidence="1">
        <text>Random endo-hydrolysis of N-acetyl-beta-D-glucosaminide (1-&gt;4)-beta-linkages in chitin and chitodextrins.</text>
        <dbReference type="EC" id="3.2.1.14"/>
    </reaction>
</comment>
<evidence type="ECO:0000256" key="8">
    <source>
        <dbReference type="ARBA" id="ARBA00023024"/>
    </source>
</evidence>
<dbReference type="PROSITE" id="PS51910">
    <property type="entry name" value="GH18_2"/>
    <property type="match status" value="1"/>
</dbReference>
<comment type="subcellular location">
    <subcellularLocation>
        <location evidence="2">Secreted</location>
    </subcellularLocation>
</comment>
<evidence type="ECO:0000313" key="19">
    <source>
        <dbReference type="EMBL" id="ATY61215.1"/>
    </source>
</evidence>
<feature type="domain" description="CBM1" evidence="17">
    <location>
        <begin position="440"/>
        <end position="476"/>
    </location>
</feature>
<evidence type="ECO:0000256" key="13">
    <source>
        <dbReference type="ARBA" id="ARBA00025727"/>
    </source>
</evidence>
<keyword evidence="7 14" id="KW-0378">Hydrolase</keyword>
<dbReference type="Pfam" id="PF00704">
    <property type="entry name" value="Glyco_hydro_18"/>
    <property type="match status" value="1"/>
</dbReference>
<dbReference type="Proteomes" id="UP000323067">
    <property type="component" value="Chromosome vi"/>
</dbReference>
<dbReference type="EC" id="3.2.1.14" evidence="3"/>
<protein>
    <recommendedName>
        <fullName evidence="3">chitinase</fullName>
        <ecNumber evidence="3">3.2.1.14</ecNumber>
    </recommendedName>
</protein>
<evidence type="ECO:0000256" key="15">
    <source>
        <dbReference type="SAM" id="MobiDB-lite"/>
    </source>
</evidence>
<evidence type="ECO:0000256" key="16">
    <source>
        <dbReference type="SAM" id="SignalP"/>
    </source>
</evidence>
<reference evidence="19 20" key="1">
    <citation type="journal article" date="2017" name="BMC Genomics">
        <title>Chromosome level assembly and secondary metabolite potential of the parasitic fungus Cordyceps militaris.</title>
        <authorList>
            <person name="Kramer G.J."/>
            <person name="Nodwell J.R."/>
        </authorList>
    </citation>
    <scope>NUCLEOTIDE SEQUENCE [LARGE SCALE GENOMIC DNA]</scope>
    <source>
        <strain evidence="19 20">ATCC 34164</strain>
    </source>
</reference>
<keyword evidence="5" id="KW-0147">Chitin-binding</keyword>
<dbReference type="PROSITE" id="PS51164">
    <property type="entry name" value="CBM1_2"/>
    <property type="match status" value="1"/>
</dbReference>
<dbReference type="Pfam" id="PF00734">
    <property type="entry name" value="CBM_1"/>
    <property type="match status" value="1"/>
</dbReference>
<feature type="domain" description="GH18" evidence="18">
    <location>
        <begin position="40"/>
        <end position="348"/>
    </location>
</feature>
<dbReference type="GO" id="GO:0006032">
    <property type="term" value="P:chitin catabolic process"/>
    <property type="evidence" value="ECO:0007669"/>
    <property type="project" value="UniProtKB-KW"/>
</dbReference>
<evidence type="ECO:0000313" key="20">
    <source>
        <dbReference type="Proteomes" id="UP000323067"/>
    </source>
</evidence>
<dbReference type="AlphaFoldDB" id="A0A2H4SDM4"/>
<dbReference type="OrthoDB" id="6020543at2759"/>
<keyword evidence="12" id="KW-0624">Polysaccharide degradation</keyword>
<dbReference type="VEuPathDB" id="FungiDB:A9K55_005410"/>
<proteinExistence type="inferred from homology"/>
<keyword evidence="4" id="KW-0964">Secreted</keyword>
<dbReference type="GO" id="GO:0008061">
    <property type="term" value="F:chitin binding"/>
    <property type="evidence" value="ECO:0007669"/>
    <property type="project" value="UniProtKB-KW"/>
</dbReference>
<dbReference type="CDD" id="cd02877">
    <property type="entry name" value="GH18_hevamine_XipI_class_III"/>
    <property type="match status" value="1"/>
</dbReference>
<evidence type="ECO:0000259" key="17">
    <source>
        <dbReference type="PROSITE" id="PS51164"/>
    </source>
</evidence>
<dbReference type="EMBL" id="CP023323">
    <property type="protein sequence ID" value="ATY61215.1"/>
    <property type="molecule type" value="Genomic_DNA"/>
</dbReference>
<evidence type="ECO:0000256" key="1">
    <source>
        <dbReference type="ARBA" id="ARBA00000822"/>
    </source>
</evidence>
<evidence type="ECO:0000256" key="14">
    <source>
        <dbReference type="RuleBase" id="RU000489"/>
    </source>
</evidence>
<evidence type="ECO:0000256" key="7">
    <source>
        <dbReference type="ARBA" id="ARBA00022801"/>
    </source>
</evidence>
<evidence type="ECO:0000256" key="4">
    <source>
        <dbReference type="ARBA" id="ARBA00022525"/>
    </source>
</evidence>
<feature type="compositionally biased region" description="Low complexity" evidence="15">
    <location>
        <begin position="380"/>
        <end position="392"/>
    </location>
</feature>
<accession>A0A2H4SDM4</accession>
<evidence type="ECO:0000256" key="12">
    <source>
        <dbReference type="ARBA" id="ARBA00023326"/>
    </source>
</evidence>
<dbReference type="SUPFAM" id="SSF51445">
    <property type="entry name" value="(Trans)glycosidases"/>
    <property type="match status" value="1"/>
</dbReference>
<keyword evidence="8" id="KW-0146">Chitin degradation</keyword>
<evidence type="ECO:0000256" key="10">
    <source>
        <dbReference type="ARBA" id="ARBA00023277"/>
    </source>
</evidence>
<dbReference type="VEuPathDB" id="FungiDB:CCM_05688"/>
<feature type="region of interest" description="Disordered" evidence="15">
    <location>
        <begin position="348"/>
        <end position="453"/>
    </location>
</feature>
<keyword evidence="11 14" id="KW-0326">Glycosidase</keyword>
<feature type="chain" id="PRO_5014156481" description="chitinase" evidence="16">
    <location>
        <begin position="30"/>
        <end position="476"/>
    </location>
</feature>
<dbReference type="InterPro" id="IPR017853">
    <property type="entry name" value="GH"/>
</dbReference>
<evidence type="ECO:0000256" key="5">
    <source>
        <dbReference type="ARBA" id="ARBA00022669"/>
    </source>
</evidence>
<name>A0A2H4SDM4_CORMI</name>
<dbReference type="GO" id="GO:0005576">
    <property type="term" value="C:extracellular region"/>
    <property type="evidence" value="ECO:0007669"/>
    <property type="project" value="UniProtKB-SubCell"/>
</dbReference>
<dbReference type="Gene3D" id="3.20.20.80">
    <property type="entry name" value="Glycosidases"/>
    <property type="match status" value="1"/>
</dbReference>
<feature type="compositionally biased region" description="Low complexity" evidence="15">
    <location>
        <begin position="360"/>
        <end position="373"/>
    </location>
</feature>
<gene>
    <name evidence="19" type="ORF">A9K55_005410</name>
</gene>
<dbReference type="SMART" id="SM00236">
    <property type="entry name" value="fCBD"/>
    <property type="match status" value="1"/>
</dbReference>
<dbReference type="PANTHER" id="PTHR45708">
    <property type="entry name" value="ENDOCHITINASE"/>
    <property type="match status" value="1"/>
</dbReference>
<dbReference type="PROSITE" id="PS01095">
    <property type="entry name" value="GH18_1"/>
    <property type="match status" value="1"/>
</dbReference>
<evidence type="ECO:0000256" key="11">
    <source>
        <dbReference type="ARBA" id="ARBA00023295"/>
    </source>
</evidence>
<feature type="compositionally biased region" description="Low complexity" evidence="15">
    <location>
        <begin position="418"/>
        <end position="443"/>
    </location>
</feature>
<dbReference type="GO" id="GO:0000272">
    <property type="term" value="P:polysaccharide catabolic process"/>
    <property type="evidence" value="ECO:0007669"/>
    <property type="project" value="UniProtKB-KW"/>
</dbReference>
<dbReference type="InterPro" id="IPR000254">
    <property type="entry name" value="CBD"/>
</dbReference>
<dbReference type="InterPro" id="IPR045321">
    <property type="entry name" value="Cts1-like"/>
</dbReference>
<dbReference type="PANTHER" id="PTHR45708:SF49">
    <property type="entry name" value="ENDOCHITINASE"/>
    <property type="match status" value="1"/>
</dbReference>
<dbReference type="SUPFAM" id="SSF57180">
    <property type="entry name" value="Cellulose-binding domain"/>
    <property type="match status" value="1"/>
</dbReference>
<keyword evidence="6 16" id="KW-0732">Signal</keyword>
<feature type="signal peptide" evidence="16">
    <location>
        <begin position="1"/>
        <end position="29"/>
    </location>
</feature>
<dbReference type="InterPro" id="IPR001579">
    <property type="entry name" value="Glyco_hydro_18_chit_AS"/>
</dbReference>
<keyword evidence="9" id="KW-0843">Virulence</keyword>
<feature type="compositionally biased region" description="Low complexity" evidence="15">
    <location>
        <begin position="399"/>
        <end position="411"/>
    </location>
</feature>
<evidence type="ECO:0000256" key="3">
    <source>
        <dbReference type="ARBA" id="ARBA00012729"/>
    </source>
</evidence>
<dbReference type="InterPro" id="IPR035971">
    <property type="entry name" value="CBD_sf"/>
</dbReference>
<evidence type="ECO:0000256" key="6">
    <source>
        <dbReference type="ARBA" id="ARBA00022729"/>
    </source>
</evidence>
<keyword evidence="10" id="KW-0119">Carbohydrate metabolism</keyword>